<comment type="caution">
    <text evidence="10">The sequence shown here is derived from an EMBL/GenBank/DDBJ whole genome shotgun (WGS) entry which is preliminary data.</text>
</comment>
<keyword evidence="2 8" id="KW-0812">Transmembrane</keyword>
<protein>
    <recommendedName>
        <fullName evidence="9">G-protein coupled receptors family 1 profile domain-containing protein</fullName>
    </recommendedName>
</protein>
<feature type="transmembrane region" description="Helical" evidence="8">
    <location>
        <begin position="69"/>
        <end position="89"/>
    </location>
</feature>
<dbReference type="PROSITE" id="PS50262">
    <property type="entry name" value="G_PROTEIN_RECEP_F1_2"/>
    <property type="match status" value="1"/>
</dbReference>
<dbReference type="SUPFAM" id="SSF81321">
    <property type="entry name" value="Family A G protein-coupled receptor-like"/>
    <property type="match status" value="1"/>
</dbReference>
<dbReference type="Proteomes" id="UP001186944">
    <property type="component" value="Unassembled WGS sequence"/>
</dbReference>
<dbReference type="EMBL" id="VSWD01000009">
    <property type="protein sequence ID" value="KAK3093618.1"/>
    <property type="molecule type" value="Genomic_DNA"/>
</dbReference>
<feature type="transmembrane region" description="Helical" evidence="8">
    <location>
        <begin position="109"/>
        <end position="130"/>
    </location>
</feature>
<name>A0AA88Y7D7_PINIB</name>
<evidence type="ECO:0000256" key="6">
    <source>
        <dbReference type="ARBA" id="ARBA00023170"/>
    </source>
</evidence>
<dbReference type="GO" id="GO:0005886">
    <property type="term" value="C:plasma membrane"/>
    <property type="evidence" value="ECO:0007669"/>
    <property type="project" value="TreeGrafter"/>
</dbReference>
<comment type="subcellular location">
    <subcellularLocation>
        <location evidence="1">Membrane</location>
        <topology evidence="1">Multi-pass membrane protein</topology>
    </subcellularLocation>
</comment>
<keyword evidence="11" id="KW-1185">Reference proteome</keyword>
<dbReference type="AlphaFoldDB" id="A0AA88Y7D7"/>
<keyword evidence="4" id="KW-0297">G-protein coupled receptor</keyword>
<evidence type="ECO:0000313" key="10">
    <source>
        <dbReference type="EMBL" id="KAK3093618.1"/>
    </source>
</evidence>
<gene>
    <name evidence="10" type="ORF">FSP39_018206</name>
</gene>
<evidence type="ECO:0000256" key="4">
    <source>
        <dbReference type="ARBA" id="ARBA00023040"/>
    </source>
</evidence>
<evidence type="ECO:0000259" key="9">
    <source>
        <dbReference type="PROSITE" id="PS50262"/>
    </source>
</evidence>
<feature type="transmembrane region" description="Helical" evidence="8">
    <location>
        <begin position="30"/>
        <end position="57"/>
    </location>
</feature>
<dbReference type="PANTHER" id="PTHR45695">
    <property type="entry name" value="LEUCOKININ RECEPTOR-RELATED"/>
    <property type="match status" value="1"/>
</dbReference>
<evidence type="ECO:0000256" key="8">
    <source>
        <dbReference type="SAM" id="Phobius"/>
    </source>
</evidence>
<dbReference type="InterPro" id="IPR000276">
    <property type="entry name" value="GPCR_Rhodpsn"/>
</dbReference>
<dbReference type="PRINTS" id="PR00237">
    <property type="entry name" value="GPCRRHODOPSN"/>
</dbReference>
<organism evidence="10 11">
    <name type="scientific">Pinctada imbricata</name>
    <name type="common">Atlantic pearl-oyster</name>
    <name type="synonym">Pinctada martensii</name>
    <dbReference type="NCBI Taxonomy" id="66713"/>
    <lineage>
        <taxon>Eukaryota</taxon>
        <taxon>Metazoa</taxon>
        <taxon>Spiralia</taxon>
        <taxon>Lophotrochozoa</taxon>
        <taxon>Mollusca</taxon>
        <taxon>Bivalvia</taxon>
        <taxon>Autobranchia</taxon>
        <taxon>Pteriomorphia</taxon>
        <taxon>Pterioida</taxon>
        <taxon>Pterioidea</taxon>
        <taxon>Pteriidae</taxon>
        <taxon>Pinctada</taxon>
    </lineage>
</organism>
<keyword evidence="7" id="KW-0807">Transducer</keyword>
<feature type="domain" description="G-protein coupled receptors family 1 profile" evidence="9">
    <location>
        <begin position="48"/>
        <end position="132"/>
    </location>
</feature>
<dbReference type="GO" id="GO:0004930">
    <property type="term" value="F:G protein-coupled receptor activity"/>
    <property type="evidence" value="ECO:0007669"/>
    <property type="project" value="UniProtKB-KW"/>
</dbReference>
<evidence type="ECO:0000313" key="11">
    <source>
        <dbReference type="Proteomes" id="UP001186944"/>
    </source>
</evidence>
<evidence type="ECO:0000256" key="1">
    <source>
        <dbReference type="ARBA" id="ARBA00004141"/>
    </source>
</evidence>
<dbReference type="Gene3D" id="1.20.1070.10">
    <property type="entry name" value="Rhodopsin 7-helix transmembrane proteins"/>
    <property type="match status" value="1"/>
</dbReference>
<evidence type="ECO:0000256" key="5">
    <source>
        <dbReference type="ARBA" id="ARBA00023136"/>
    </source>
</evidence>
<evidence type="ECO:0000256" key="3">
    <source>
        <dbReference type="ARBA" id="ARBA00022989"/>
    </source>
</evidence>
<evidence type="ECO:0000256" key="7">
    <source>
        <dbReference type="ARBA" id="ARBA00023224"/>
    </source>
</evidence>
<proteinExistence type="predicted"/>
<accession>A0AA88Y7D7</accession>
<dbReference type="Pfam" id="PF00001">
    <property type="entry name" value="7tm_1"/>
    <property type="match status" value="1"/>
</dbReference>
<keyword evidence="6" id="KW-0675">Receptor</keyword>
<dbReference type="InterPro" id="IPR017452">
    <property type="entry name" value="GPCR_Rhodpsn_7TM"/>
</dbReference>
<dbReference type="PANTHER" id="PTHR45695:SF15">
    <property type="entry name" value="OPSIN RH2"/>
    <property type="match status" value="1"/>
</dbReference>
<keyword evidence="3 8" id="KW-1133">Transmembrane helix</keyword>
<keyword evidence="5 8" id="KW-0472">Membrane</keyword>
<sequence>MHGMRGSGVDDRVCPTEAVKYPDFTQIHSVYVTLITFYVLVITLAICGNTLVIYTIWRNKSMHTVTNYYIVNLALSDLLVSLFVMPLVLMEYTLPCHWMIFSNDALCAILYYTLPIFVFASILTLVAISLER</sequence>
<reference evidence="10" key="1">
    <citation type="submission" date="2019-08" db="EMBL/GenBank/DDBJ databases">
        <title>The improved chromosome-level genome for the pearl oyster Pinctada fucata martensii using PacBio sequencing and Hi-C.</title>
        <authorList>
            <person name="Zheng Z."/>
        </authorList>
    </citation>
    <scope>NUCLEOTIDE SEQUENCE</scope>
    <source>
        <strain evidence="10">ZZ-2019</strain>
        <tissue evidence="10">Adductor muscle</tissue>
    </source>
</reference>
<evidence type="ECO:0000256" key="2">
    <source>
        <dbReference type="ARBA" id="ARBA00022692"/>
    </source>
</evidence>